<protein>
    <recommendedName>
        <fullName evidence="5">Yip1 domain protein</fullName>
    </recommendedName>
</protein>
<keyword evidence="2" id="KW-0472">Membrane</keyword>
<dbReference type="EMBL" id="SJPV01000001">
    <property type="protein sequence ID" value="TWU42529.1"/>
    <property type="molecule type" value="Genomic_DNA"/>
</dbReference>
<feature type="compositionally biased region" description="Low complexity" evidence="1">
    <location>
        <begin position="1"/>
        <end position="17"/>
    </location>
</feature>
<evidence type="ECO:0008006" key="5">
    <source>
        <dbReference type="Google" id="ProtNLM"/>
    </source>
</evidence>
<feature type="region of interest" description="Disordered" evidence="1">
    <location>
        <begin position="1"/>
        <end position="27"/>
    </location>
</feature>
<gene>
    <name evidence="3" type="ORF">Poly41_08260</name>
</gene>
<keyword evidence="4" id="KW-1185">Reference proteome</keyword>
<feature type="transmembrane region" description="Helical" evidence="2">
    <location>
        <begin position="63"/>
        <end position="87"/>
    </location>
</feature>
<accession>A0A5C6E5X2</accession>
<dbReference type="AlphaFoldDB" id="A0A5C6E5X2"/>
<feature type="transmembrane region" description="Helical" evidence="2">
    <location>
        <begin position="126"/>
        <end position="153"/>
    </location>
</feature>
<evidence type="ECO:0000313" key="4">
    <source>
        <dbReference type="Proteomes" id="UP000319143"/>
    </source>
</evidence>
<keyword evidence="2" id="KW-0812">Transmembrane</keyword>
<evidence type="ECO:0000313" key="3">
    <source>
        <dbReference type="EMBL" id="TWU42529.1"/>
    </source>
</evidence>
<dbReference type="Proteomes" id="UP000319143">
    <property type="component" value="Unassembled WGS sequence"/>
</dbReference>
<keyword evidence="2" id="KW-1133">Transmembrane helix</keyword>
<dbReference type="RefSeq" id="WP_146524575.1">
    <property type="nucleotide sequence ID" value="NZ_SJPV01000001.1"/>
</dbReference>
<dbReference type="OrthoDB" id="291010at2"/>
<name>A0A5C6E5X2_9BACT</name>
<feature type="transmembrane region" description="Helical" evidence="2">
    <location>
        <begin position="93"/>
        <end position="114"/>
    </location>
</feature>
<proteinExistence type="predicted"/>
<sequence length="205" mass="21848">MSNLPPNEPNPYLNDPNSGTAPAANPYAPSAQTSLNPGVGGEVEQIRRYHLNHEASVKSIGTLYMLGTIFMVPISLFMLASAGGGGLGPEERIVIAVLAMIYFGLGILQGFTAVGLWRLRPWARIVAIVLSVLGLLAIPIGTIISGYFLYLLVSEKGQTVFSPAYQDVIAQTPHIKYKTSLIVWILLGFLLLLILLGVAAAVFGG</sequence>
<evidence type="ECO:0000256" key="1">
    <source>
        <dbReference type="SAM" id="MobiDB-lite"/>
    </source>
</evidence>
<organism evidence="3 4">
    <name type="scientific">Novipirellula artificiosorum</name>
    <dbReference type="NCBI Taxonomy" id="2528016"/>
    <lineage>
        <taxon>Bacteria</taxon>
        <taxon>Pseudomonadati</taxon>
        <taxon>Planctomycetota</taxon>
        <taxon>Planctomycetia</taxon>
        <taxon>Pirellulales</taxon>
        <taxon>Pirellulaceae</taxon>
        <taxon>Novipirellula</taxon>
    </lineage>
</organism>
<reference evidence="3 4" key="1">
    <citation type="submission" date="2019-02" db="EMBL/GenBank/DDBJ databases">
        <title>Deep-cultivation of Planctomycetes and their phenomic and genomic characterization uncovers novel biology.</title>
        <authorList>
            <person name="Wiegand S."/>
            <person name="Jogler M."/>
            <person name="Boedeker C."/>
            <person name="Pinto D."/>
            <person name="Vollmers J."/>
            <person name="Rivas-Marin E."/>
            <person name="Kohn T."/>
            <person name="Peeters S.H."/>
            <person name="Heuer A."/>
            <person name="Rast P."/>
            <person name="Oberbeckmann S."/>
            <person name="Bunk B."/>
            <person name="Jeske O."/>
            <person name="Meyerdierks A."/>
            <person name="Storesund J.E."/>
            <person name="Kallscheuer N."/>
            <person name="Luecker S."/>
            <person name="Lage O.M."/>
            <person name="Pohl T."/>
            <person name="Merkel B.J."/>
            <person name="Hornburger P."/>
            <person name="Mueller R.-W."/>
            <person name="Bruemmer F."/>
            <person name="Labrenz M."/>
            <person name="Spormann A.M."/>
            <person name="Op Den Camp H."/>
            <person name="Overmann J."/>
            <person name="Amann R."/>
            <person name="Jetten M.S.M."/>
            <person name="Mascher T."/>
            <person name="Medema M.H."/>
            <person name="Devos D.P."/>
            <person name="Kaster A.-K."/>
            <person name="Ovreas L."/>
            <person name="Rohde M."/>
            <person name="Galperin M.Y."/>
            <person name="Jogler C."/>
        </authorList>
    </citation>
    <scope>NUCLEOTIDE SEQUENCE [LARGE SCALE GENOMIC DNA]</scope>
    <source>
        <strain evidence="3 4">Poly41</strain>
    </source>
</reference>
<feature type="transmembrane region" description="Helical" evidence="2">
    <location>
        <begin position="181"/>
        <end position="203"/>
    </location>
</feature>
<comment type="caution">
    <text evidence="3">The sequence shown here is derived from an EMBL/GenBank/DDBJ whole genome shotgun (WGS) entry which is preliminary data.</text>
</comment>
<evidence type="ECO:0000256" key="2">
    <source>
        <dbReference type="SAM" id="Phobius"/>
    </source>
</evidence>